<dbReference type="Proteomes" id="UP000821853">
    <property type="component" value="Chromosome 3"/>
</dbReference>
<organism evidence="2 3">
    <name type="scientific">Haemaphysalis longicornis</name>
    <name type="common">Bush tick</name>
    <dbReference type="NCBI Taxonomy" id="44386"/>
    <lineage>
        <taxon>Eukaryota</taxon>
        <taxon>Metazoa</taxon>
        <taxon>Ecdysozoa</taxon>
        <taxon>Arthropoda</taxon>
        <taxon>Chelicerata</taxon>
        <taxon>Arachnida</taxon>
        <taxon>Acari</taxon>
        <taxon>Parasitiformes</taxon>
        <taxon>Ixodida</taxon>
        <taxon>Ixodoidea</taxon>
        <taxon>Ixodidae</taxon>
        <taxon>Haemaphysalinae</taxon>
        <taxon>Haemaphysalis</taxon>
    </lineage>
</organism>
<comment type="caution">
    <text evidence="2">The sequence shown here is derived from an EMBL/GenBank/DDBJ whole genome shotgun (WGS) entry which is preliminary data.</text>
</comment>
<evidence type="ECO:0000313" key="3">
    <source>
        <dbReference type="Proteomes" id="UP000821853"/>
    </source>
</evidence>
<protein>
    <submittedName>
        <fullName evidence="2">Uncharacterized protein</fullName>
    </submittedName>
</protein>
<gene>
    <name evidence="2" type="ORF">HPB48_020536</name>
</gene>
<reference evidence="2 3" key="1">
    <citation type="journal article" date="2020" name="Cell">
        <title>Large-Scale Comparative Analyses of Tick Genomes Elucidate Their Genetic Diversity and Vector Capacities.</title>
        <authorList>
            <consortium name="Tick Genome and Microbiome Consortium (TIGMIC)"/>
            <person name="Jia N."/>
            <person name="Wang J."/>
            <person name="Shi W."/>
            <person name="Du L."/>
            <person name="Sun Y."/>
            <person name="Zhan W."/>
            <person name="Jiang J.F."/>
            <person name="Wang Q."/>
            <person name="Zhang B."/>
            <person name="Ji P."/>
            <person name="Bell-Sakyi L."/>
            <person name="Cui X.M."/>
            <person name="Yuan T.T."/>
            <person name="Jiang B.G."/>
            <person name="Yang W.F."/>
            <person name="Lam T.T."/>
            <person name="Chang Q.C."/>
            <person name="Ding S.J."/>
            <person name="Wang X.J."/>
            <person name="Zhu J.G."/>
            <person name="Ruan X.D."/>
            <person name="Zhao L."/>
            <person name="Wei J.T."/>
            <person name="Ye R.Z."/>
            <person name="Que T.C."/>
            <person name="Du C.H."/>
            <person name="Zhou Y.H."/>
            <person name="Cheng J.X."/>
            <person name="Dai P.F."/>
            <person name="Guo W.B."/>
            <person name="Han X.H."/>
            <person name="Huang E.J."/>
            <person name="Li L.F."/>
            <person name="Wei W."/>
            <person name="Gao Y.C."/>
            <person name="Liu J.Z."/>
            <person name="Shao H.Z."/>
            <person name="Wang X."/>
            <person name="Wang C.C."/>
            <person name="Yang T.C."/>
            <person name="Huo Q.B."/>
            <person name="Li W."/>
            <person name="Chen H.Y."/>
            <person name="Chen S.E."/>
            <person name="Zhou L.G."/>
            <person name="Ni X.B."/>
            <person name="Tian J.H."/>
            <person name="Sheng Y."/>
            <person name="Liu T."/>
            <person name="Pan Y.S."/>
            <person name="Xia L.Y."/>
            <person name="Li J."/>
            <person name="Zhao F."/>
            <person name="Cao W.C."/>
        </authorList>
    </citation>
    <scope>NUCLEOTIDE SEQUENCE [LARGE SCALE GENOMIC DNA]</scope>
    <source>
        <strain evidence="2">HaeL-2018</strain>
    </source>
</reference>
<evidence type="ECO:0000256" key="1">
    <source>
        <dbReference type="SAM" id="MobiDB-lite"/>
    </source>
</evidence>
<dbReference type="VEuPathDB" id="VectorBase:HLOH_045980"/>
<name>A0A9J6G7K3_HAELO</name>
<feature type="region of interest" description="Disordered" evidence="1">
    <location>
        <begin position="1"/>
        <end position="65"/>
    </location>
</feature>
<sequence>MPGGYRRSHALMATEKRIPPPPSRPPDCATADRGLTSPSSLGPLWAPTPVAGGFAGPPPPRPTPPGARFFGCVSPLRAPRACFHPYLERRFAIVLFAHLSGPAHVTWSARLRRGGRPVQNLAASWLRWRSGCKLLANSSIVHD</sequence>
<keyword evidence="3" id="KW-1185">Reference proteome</keyword>
<feature type="compositionally biased region" description="Pro residues" evidence="1">
    <location>
        <begin position="56"/>
        <end position="65"/>
    </location>
</feature>
<proteinExistence type="predicted"/>
<evidence type="ECO:0000313" key="2">
    <source>
        <dbReference type="EMBL" id="KAH9370504.1"/>
    </source>
</evidence>
<dbReference type="EMBL" id="JABSTR010000005">
    <property type="protein sequence ID" value="KAH9370504.1"/>
    <property type="molecule type" value="Genomic_DNA"/>
</dbReference>
<accession>A0A9J6G7K3</accession>
<dbReference type="AlphaFoldDB" id="A0A9J6G7K3"/>